<feature type="transmembrane region" description="Helical" evidence="1">
    <location>
        <begin position="24"/>
        <end position="49"/>
    </location>
</feature>
<dbReference type="EMBL" id="JBHUGA010000009">
    <property type="protein sequence ID" value="MFD1845835.1"/>
    <property type="molecule type" value="Genomic_DNA"/>
</dbReference>
<name>A0ABW4Q540_9MICC</name>
<organism evidence="2 3">
    <name type="scientific">Arthrobacter flavus</name>
    <dbReference type="NCBI Taxonomy" id="95172"/>
    <lineage>
        <taxon>Bacteria</taxon>
        <taxon>Bacillati</taxon>
        <taxon>Actinomycetota</taxon>
        <taxon>Actinomycetes</taxon>
        <taxon>Micrococcales</taxon>
        <taxon>Micrococcaceae</taxon>
        <taxon>Arthrobacter</taxon>
    </lineage>
</organism>
<sequence length="58" mass="5820">MDSLTLRAATVLDSMHVDGAPARALVSMPVLATPALLVGAAYVAVAATVQDCPKVGGR</sequence>
<evidence type="ECO:0000256" key="1">
    <source>
        <dbReference type="SAM" id="Phobius"/>
    </source>
</evidence>
<keyword evidence="1" id="KW-0472">Membrane</keyword>
<keyword evidence="1" id="KW-0812">Transmembrane</keyword>
<proteinExistence type="predicted"/>
<dbReference type="RefSeq" id="WP_343878058.1">
    <property type="nucleotide sequence ID" value="NZ_BAAAIJ010000009.1"/>
</dbReference>
<evidence type="ECO:0000313" key="2">
    <source>
        <dbReference type="EMBL" id="MFD1845835.1"/>
    </source>
</evidence>
<gene>
    <name evidence="2" type="ORF">ACFSFX_04415</name>
</gene>
<keyword evidence="1" id="KW-1133">Transmembrane helix</keyword>
<comment type="caution">
    <text evidence="2">The sequence shown here is derived from an EMBL/GenBank/DDBJ whole genome shotgun (WGS) entry which is preliminary data.</text>
</comment>
<evidence type="ECO:0000313" key="3">
    <source>
        <dbReference type="Proteomes" id="UP001597307"/>
    </source>
</evidence>
<protein>
    <submittedName>
        <fullName evidence="2">Uncharacterized protein</fullName>
    </submittedName>
</protein>
<dbReference type="Proteomes" id="UP001597307">
    <property type="component" value="Unassembled WGS sequence"/>
</dbReference>
<reference evidence="3" key="1">
    <citation type="journal article" date="2019" name="Int. J. Syst. Evol. Microbiol.">
        <title>The Global Catalogue of Microorganisms (GCM) 10K type strain sequencing project: providing services to taxonomists for standard genome sequencing and annotation.</title>
        <authorList>
            <consortium name="The Broad Institute Genomics Platform"/>
            <consortium name="The Broad Institute Genome Sequencing Center for Infectious Disease"/>
            <person name="Wu L."/>
            <person name="Ma J."/>
        </authorList>
    </citation>
    <scope>NUCLEOTIDE SEQUENCE [LARGE SCALE GENOMIC DNA]</scope>
    <source>
        <strain evidence="3">JCM 11496</strain>
    </source>
</reference>
<keyword evidence="3" id="KW-1185">Reference proteome</keyword>
<accession>A0ABW4Q540</accession>